<gene>
    <name evidence="8" type="primary">cheR</name>
    <name evidence="8" type="ordered locus">RLO149_c013720</name>
</gene>
<dbReference type="STRING" id="391595.RLO149_c013720"/>
<dbReference type="KEGG" id="rli:RLO149_c013720"/>
<dbReference type="PRINTS" id="PR00996">
    <property type="entry name" value="CHERMTFRASE"/>
</dbReference>
<protein>
    <recommendedName>
        <fullName evidence="5">Chemotaxis protein methyltransferase</fullName>
        <ecNumber evidence="5">2.1.1.80</ecNumber>
    </recommendedName>
</protein>
<comment type="catalytic activity">
    <reaction evidence="1 5">
        <text>L-glutamyl-[protein] + S-adenosyl-L-methionine = [protein]-L-glutamate 5-O-methyl ester + S-adenosyl-L-homocysteine</text>
        <dbReference type="Rhea" id="RHEA:24452"/>
        <dbReference type="Rhea" id="RHEA-COMP:10208"/>
        <dbReference type="Rhea" id="RHEA-COMP:10311"/>
        <dbReference type="ChEBI" id="CHEBI:29973"/>
        <dbReference type="ChEBI" id="CHEBI:57856"/>
        <dbReference type="ChEBI" id="CHEBI:59789"/>
        <dbReference type="ChEBI" id="CHEBI:82795"/>
        <dbReference type="EC" id="2.1.1.80"/>
    </reaction>
</comment>
<dbReference type="eggNOG" id="COG1352">
    <property type="taxonomic scope" value="Bacteria"/>
</dbReference>
<feature type="binding site" evidence="6">
    <location>
        <position position="80"/>
    </location>
    <ligand>
        <name>S-adenosyl-L-methionine</name>
        <dbReference type="ChEBI" id="CHEBI:59789"/>
    </ligand>
</feature>
<evidence type="ECO:0000256" key="3">
    <source>
        <dbReference type="ARBA" id="ARBA00022679"/>
    </source>
</evidence>
<dbReference type="SUPFAM" id="SSF47757">
    <property type="entry name" value="Chemotaxis receptor methyltransferase CheR, N-terminal domain"/>
    <property type="match status" value="1"/>
</dbReference>
<feature type="binding site" evidence="6">
    <location>
        <position position="82"/>
    </location>
    <ligand>
        <name>S-adenosyl-L-methionine</name>
        <dbReference type="ChEBI" id="CHEBI:59789"/>
    </ligand>
</feature>
<dbReference type="EMBL" id="CP002623">
    <property type="protein sequence ID" value="AEI93371.1"/>
    <property type="molecule type" value="Genomic_DNA"/>
</dbReference>
<dbReference type="HOGENOM" id="CLU_025854_0_0_5"/>
<reference evidence="8 9" key="1">
    <citation type="journal article" date="2011" name="BMC Genomics">
        <title>Comparative genome analysis and genome-guided physiological analysis of Roseobacter litoralis.</title>
        <authorList>
            <person name="Kalhoefer D."/>
            <person name="Thole S."/>
            <person name="Voget S."/>
            <person name="Lehmann R."/>
            <person name="Liesegang H."/>
            <person name="Wollher A."/>
            <person name="Daniel R."/>
            <person name="Simon M."/>
            <person name="Brinkhoff T."/>
        </authorList>
    </citation>
    <scope>NUCLEOTIDE SEQUENCE [LARGE SCALE GENOMIC DNA]</scope>
    <source>
        <strain evidence="9">ATCC 49566 / DSM 6996 / JCM 21268 / NBRC 15278 / OCh 149</strain>
    </source>
</reference>
<evidence type="ECO:0000256" key="1">
    <source>
        <dbReference type="ARBA" id="ARBA00001541"/>
    </source>
</evidence>
<feature type="binding site" evidence="6">
    <location>
        <position position="150"/>
    </location>
    <ligand>
        <name>S-adenosyl-L-methionine</name>
        <dbReference type="ChEBI" id="CHEBI:59789"/>
    </ligand>
</feature>
<dbReference type="Proteomes" id="UP000001353">
    <property type="component" value="Chromosome"/>
</dbReference>
<evidence type="ECO:0000259" key="7">
    <source>
        <dbReference type="PROSITE" id="PS50123"/>
    </source>
</evidence>
<dbReference type="PANTHER" id="PTHR24422">
    <property type="entry name" value="CHEMOTAXIS PROTEIN METHYLTRANSFERASE"/>
    <property type="match status" value="1"/>
</dbReference>
<accession>F7ZE50</accession>
<dbReference type="InterPro" id="IPR029063">
    <property type="entry name" value="SAM-dependent_MTases_sf"/>
</dbReference>
<feature type="binding site" evidence="6">
    <location>
        <begin position="225"/>
        <end position="226"/>
    </location>
    <ligand>
        <name>S-adenosyl-L-methionine</name>
        <dbReference type="ChEBI" id="CHEBI:59789"/>
    </ligand>
</feature>
<keyword evidence="3 5" id="KW-0808">Transferase</keyword>
<evidence type="ECO:0000256" key="5">
    <source>
        <dbReference type="PIRNR" id="PIRNR000410"/>
    </source>
</evidence>
<dbReference type="SMART" id="SM00138">
    <property type="entry name" value="MeTrc"/>
    <property type="match status" value="1"/>
</dbReference>
<dbReference type="SUPFAM" id="SSF53335">
    <property type="entry name" value="S-adenosyl-L-methionine-dependent methyltransferases"/>
    <property type="match status" value="1"/>
</dbReference>
<dbReference type="InterPro" id="IPR050903">
    <property type="entry name" value="Bact_Chemotaxis_MeTrfase"/>
</dbReference>
<dbReference type="PIRSF" id="PIRSF000410">
    <property type="entry name" value="CheR"/>
    <property type="match status" value="1"/>
</dbReference>
<dbReference type="RefSeq" id="WP_013961309.1">
    <property type="nucleotide sequence ID" value="NC_015730.1"/>
</dbReference>
<dbReference type="Pfam" id="PF03705">
    <property type="entry name" value="CheR_N"/>
    <property type="match status" value="1"/>
</dbReference>
<feature type="domain" description="CheR-type methyltransferase" evidence="7">
    <location>
        <begin position="10"/>
        <end position="282"/>
    </location>
</feature>
<dbReference type="Gene3D" id="3.40.50.150">
    <property type="entry name" value="Vaccinia Virus protein VP39"/>
    <property type="match status" value="1"/>
</dbReference>
<dbReference type="PROSITE" id="PS50123">
    <property type="entry name" value="CHER"/>
    <property type="match status" value="1"/>
</dbReference>
<dbReference type="GO" id="GO:0008983">
    <property type="term" value="F:protein-glutamate O-methyltransferase activity"/>
    <property type="evidence" value="ECO:0007669"/>
    <property type="project" value="UniProtKB-EC"/>
</dbReference>
<evidence type="ECO:0000256" key="6">
    <source>
        <dbReference type="PIRSR" id="PIRSR000410-1"/>
    </source>
</evidence>
<dbReference type="InterPro" id="IPR000780">
    <property type="entry name" value="CheR_MeTrfase"/>
</dbReference>
<evidence type="ECO:0000256" key="4">
    <source>
        <dbReference type="ARBA" id="ARBA00022691"/>
    </source>
</evidence>
<feature type="binding site" evidence="6">
    <location>
        <begin position="208"/>
        <end position="209"/>
    </location>
    <ligand>
        <name>S-adenosyl-L-methionine</name>
        <dbReference type="ChEBI" id="CHEBI:59789"/>
    </ligand>
</feature>
<evidence type="ECO:0000313" key="8">
    <source>
        <dbReference type="EMBL" id="AEI93371.1"/>
    </source>
</evidence>
<dbReference type="InterPro" id="IPR026024">
    <property type="entry name" value="Chemotaxis_MeTrfase_CheR"/>
</dbReference>
<comment type="function">
    <text evidence="5">Methylation of the membrane-bound methyl-accepting chemotaxis proteins (MCP) to form gamma-glutamyl methyl ester residues in MCP.</text>
</comment>
<organism evidence="8 9">
    <name type="scientific">Roseobacter litoralis (strain ATCC 49566 / DSM 6996 / JCM 21268 / NBRC 15278 / OCh 149)</name>
    <dbReference type="NCBI Taxonomy" id="391595"/>
    <lineage>
        <taxon>Bacteria</taxon>
        <taxon>Pseudomonadati</taxon>
        <taxon>Pseudomonadota</taxon>
        <taxon>Alphaproteobacteria</taxon>
        <taxon>Rhodobacterales</taxon>
        <taxon>Roseobacteraceae</taxon>
        <taxon>Roseobacter</taxon>
    </lineage>
</organism>
<keyword evidence="4 5" id="KW-0949">S-adenosyl-L-methionine</keyword>
<dbReference type="InterPro" id="IPR022642">
    <property type="entry name" value="CheR_C"/>
</dbReference>
<proteinExistence type="predicted"/>
<feature type="binding site" evidence="6">
    <location>
        <position position="86"/>
    </location>
    <ligand>
        <name>S-adenosyl-L-methionine</name>
        <dbReference type="ChEBI" id="CHEBI:59789"/>
    </ligand>
</feature>
<dbReference type="Gene3D" id="1.10.155.10">
    <property type="entry name" value="Chemotaxis receptor methyltransferase CheR, N-terminal domain"/>
    <property type="match status" value="1"/>
</dbReference>
<evidence type="ECO:0000256" key="2">
    <source>
        <dbReference type="ARBA" id="ARBA00022603"/>
    </source>
</evidence>
<evidence type="ECO:0000313" key="9">
    <source>
        <dbReference type="Proteomes" id="UP000001353"/>
    </source>
</evidence>
<dbReference type="InterPro" id="IPR022641">
    <property type="entry name" value="CheR_N"/>
</dbReference>
<dbReference type="AlphaFoldDB" id="F7ZE50"/>
<dbReference type="PANTHER" id="PTHR24422:SF19">
    <property type="entry name" value="CHEMOTAXIS PROTEIN METHYLTRANSFERASE"/>
    <property type="match status" value="1"/>
</dbReference>
<name>F7ZE50_ROSLO</name>
<keyword evidence="2 5" id="KW-0489">Methyltransferase</keyword>
<keyword evidence="9" id="KW-1185">Reference proteome</keyword>
<sequence length="294" mass="33531">MSDKLETAGLDETSFKSIAELAYKESGLQLVAEKMSMIQSRLRHRLKAVGIDSFPKYAQFVCSDNGISERREMISALTTNVSHFFREQHHFDILQTKVLPAKIDVLRKGGRFRVWSAGCSNGQEAYSIAMASLDSYPELSQLDFKILASDIDQKVVDFASEGTYPQRLLSGVNQDRLKKYFTECRDGNESSFQAKSLIKSTIAFKELNLLSDWPMKQQMDVIFCRNVIIYFDAVTQNSLWPRFRKQLKPDGFLFLGHSERISDPDLSGFANQGPTTYRHKNAHEELACKERKCL</sequence>
<dbReference type="GO" id="GO:0032259">
    <property type="term" value="P:methylation"/>
    <property type="evidence" value="ECO:0007669"/>
    <property type="project" value="UniProtKB-KW"/>
</dbReference>
<dbReference type="InterPro" id="IPR036804">
    <property type="entry name" value="CheR_N_sf"/>
</dbReference>
<dbReference type="Pfam" id="PF01739">
    <property type="entry name" value="CheR"/>
    <property type="match status" value="1"/>
</dbReference>
<dbReference type="EC" id="2.1.1.80" evidence="5"/>
<feature type="binding site" evidence="6">
    <location>
        <position position="124"/>
    </location>
    <ligand>
        <name>S-adenosyl-L-methionine</name>
        <dbReference type="ChEBI" id="CHEBI:59789"/>
    </ligand>
</feature>
<dbReference type="OrthoDB" id="9816309at2"/>